<dbReference type="EMBL" id="NGJN01000006">
    <property type="protein sequence ID" value="OZV67653.1"/>
    <property type="molecule type" value="Genomic_DNA"/>
</dbReference>
<reference evidence="2 3" key="1">
    <citation type="submission" date="2017-05" db="EMBL/GenBank/DDBJ databases">
        <title>The draft genome sequence of Idiomarina salinarum WNB302.</title>
        <authorList>
            <person name="Sun Y."/>
            <person name="Chen B."/>
            <person name="Du Z."/>
        </authorList>
    </citation>
    <scope>NUCLEOTIDE SEQUENCE [LARGE SCALE GENOMIC DNA]</scope>
    <source>
        <strain evidence="2 3">WNB302</strain>
    </source>
</reference>
<sequence length="255" mass="30060">MFFLERKLNKLVSMNRGNPKHKLAFSFLALVNLVLFAQETKVKIDSSGVDVTSFNDNFKEAYSSDDFNYEINDTGGVNLMQRILRKFFGWLGDIFGFDIDFIDYKTLEYIVYASLGLIVLYLLIKFLLNNPVSSVFKTEDKSIDGFSYVEENIEQVDFDKLIKNALEDKNYRLATRFMYLKSLKVLANKEFIEWHFDKTNSDYFNEIKDTQLKSLFKRISYVYEYIWYGEFPIDEATYNKNKEDFNQLIKTSMNG</sequence>
<evidence type="ECO:0000256" key="1">
    <source>
        <dbReference type="SAM" id="Phobius"/>
    </source>
</evidence>
<organism evidence="2 3">
    <name type="scientific">Winogradskyella aurantia</name>
    <dbReference type="NCBI Taxonomy" id="1915063"/>
    <lineage>
        <taxon>Bacteria</taxon>
        <taxon>Pseudomonadati</taxon>
        <taxon>Bacteroidota</taxon>
        <taxon>Flavobacteriia</taxon>
        <taxon>Flavobacteriales</taxon>
        <taxon>Flavobacteriaceae</taxon>
        <taxon>Winogradskyella</taxon>
    </lineage>
</organism>
<comment type="caution">
    <text evidence="2">The sequence shown here is derived from an EMBL/GenBank/DDBJ whole genome shotgun (WGS) entry which is preliminary data.</text>
</comment>
<name>A0A265UQS2_9FLAO</name>
<keyword evidence="1" id="KW-0812">Transmembrane</keyword>
<gene>
    <name evidence="2" type="ORF">CA834_11950</name>
</gene>
<evidence type="ECO:0000313" key="2">
    <source>
        <dbReference type="EMBL" id="OZV67653.1"/>
    </source>
</evidence>
<keyword evidence="1" id="KW-1133">Transmembrane helix</keyword>
<protein>
    <recommendedName>
        <fullName evidence="4">DUF4129 domain-containing protein</fullName>
    </recommendedName>
</protein>
<dbReference type="Proteomes" id="UP000216840">
    <property type="component" value="Unassembled WGS sequence"/>
</dbReference>
<evidence type="ECO:0000313" key="3">
    <source>
        <dbReference type="Proteomes" id="UP000216840"/>
    </source>
</evidence>
<evidence type="ECO:0008006" key="4">
    <source>
        <dbReference type="Google" id="ProtNLM"/>
    </source>
</evidence>
<dbReference type="AlphaFoldDB" id="A0A265UQS2"/>
<proteinExistence type="predicted"/>
<accession>A0A265UQS2</accession>
<keyword evidence="1" id="KW-0472">Membrane</keyword>
<feature type="transmembrane region" description="Helical" evidence="1">
    <location>
        <begin position="109"/>
        <end position="128"/>
    </location>
</feature>
<keyword evidence="3" id="KW-1185">Reference proteome</keyword>